<dbReference type="InterPro" id="IPR014352">
    <property type="entry name" value="FERM/acyl-CoA-bd_prot_sf"/>
</dbReference>
<dbReference type="CDD" id="cd10569">
    <property type="entry name" value="FERM_C_Talin"/>
    <property type="match status" value="1"/>
</dbReference>
<dbReference type="GO" id="GO:0005178">
    <property type="term" value="F:integrin binding"/>
    <property type="evidence" value="ECO:0007669"/>
    <property type="project" value="TreeGrafter"/>
</dbReference>
<dbReference type="InterPro" id="IPR057346">
    <property type="entry name" value="Talin1/2_VBS2"/>
</dbReference>
<dbReference type="GO" id="GO:0034329">
    <property type="term" value="P:cell junction assembly"/>
    <property type="evidence" value="ECO:0007669"/>
    <property type="project" value="UniProtKB-ARBA"/>
</dbReference>
<dbReference type="GO" id="GO:0005200">
    <property type="term" value="F:structural constituent of cytoskeleton"/>
    <property type="evidence" value="ECO:0007669"/>
    <property type="project" value="InterPro"/>
</dbReference>
<dbReference type="Pfam" id="PF16511">
    <property type="entry name" value="FERM_f0"/>
    <property type="match status" value="1"/>
</dbReference>
<evidence type="ECO:0000256" key="2">
    <source>
        <dbReference type="ARBA" id="ARBA00004246"/>
    </source>
</evidence>
<dbReference type="SUPFAM" id="SSF47220">
    <property type="entry name" value="alpha-catenin/vinculin-like"/>
    <property type="match status" value="6"/>
</dbReference>
<dbReference type="Gene3D" id="1.20.120.230">
    <property type="entry name" value="Alpha-catenin/vinculin-like"/>
    <property type="match status" value="5"/>
</dbReference>
<feature type="coiled-coil region" evidence="10">
    <location>
        <begin position="1082"/>
        <end position="1109"/>
    </location>
</feature>
<dbReference type="GO" id="GO:0051015">
    <property type="term" value="F:actin filament binding"/>
    <property type="evidence" value="ECO:0007669"/>
    <property type="project" value="InterPro"/>
</dbReference>
<feature type="domain" description="I/LWEQ" evidence="12">
    <location>
        <begin position="2323"/>
        <end position="2620"/>
    </location>
</feature>
<dbReference type="Gene3D" id="1.20.80.10">
    <property type="match status" value="1"/>
</dbReference>
<dbReference type="FunFam" id="3.10.20.90:FF:000028">
    <property type="entry name" value="Talin 2"/>
    <property type="match status" value="1"/>
</dbReference>
<keyword evidence="9" id="KW-0206">Cytoskeleton</keyword>
<dbReference type="InterPro" id="IPR002558">
    <property type="entry name" value="ILWEQ_dom"/>
</dbReference>
<accession>A0AAD9F6I4</accession>
<dbReference type="FunFam" id="1.20.80.10:FF:000007">
    <property type="entry name" value="Talin 2"/>
    <property type="match status" value="1"/>
</dbReference>
<evidence type="ECO:0000256" key="7">
    <source>
        <dbReference type="ARBA" id="ARBA00022949"/>
    </source>
</evidence>
<keyword evidence="5" id="KW-0963">Cytoplasm</keyword>
<sequence length="2629" mass="280638">MVVLSLKICIRQCNVVKTMQFEPSTAIYDACRIIRERVPEAQAGQASDYGLFLSDEDPRKGIWLESGRTLDYYMLRSGTPGGLCVSCSAASLYICGVAFAALNGFSSSNPPKATQDILEYKKKQRPQKIKMLDGAVKTIMVDDSKTVGELLVTICSRIGITNYEEYSVIQETVEEKKEDGMGTLKKDRTLLRDERKMEKLKAKLHTDDDLNWLDHSRTFREQGVDENETLLLRRKFFYSDQNVDSRDPVQLNLLYVQARDDILNGSHPVSFDKACQFAGIQAQIQFGPHIEHKHKPGFLDLKEFLPKEYIKQKASEKKIFQDHKDCGEMTEIETKVKYVKLARSLRTYGVSFFLVKEKMKSKNKLVPRLLGITKESVMRVEEKTKDVVQEWPLTTVKRWAASPKSFTLDFGEYQESYYSVQTTEGEQISQLIAGYIDIILKKKQSKDRFGLEGDEESTMLEESVSPKKSTILQQQFNRVGRMEHGSVALPGVIRSGSIGTESLSMGTMPSAQQQITMGQMHRGHMPPLSSAQQALMGTINTSMQAVQKAQIDLGEVDDLPPLGQDMASKVWIQNKMDESKHEIHSQVDAITAGTASVVNLTAGDPTDTDYTAVGCAITTISSNLTEMSKGVKLLAALMEDDVGGGNDLMRAARTLAGAVSDLLKAVEPASGEPRQTVLTAAGSIGQASGDLLRQIGENEMDERFQDILMNLAKAVANAAAMMVLKAKNVAQVADDAVLQNRVIAAATQCALSTSQLVACAKVVSPTISSPVCQEQLIEAGKLVDRSVESCVQACLSATEDGELLKQVSAAASVVSQALGDLLQHVRQYTARGEPIGRYDQATDTIMTVTENIFSSMGDAGEMVRQARVLAQATSDLVNAMRSDAEAEVDVDNSKKLLAAAKLLADATARMVEAAKGAAAYPENEDQQQRLREAAEGLRVATNAAAQNAIKKKLINRLENAAKQAAAAATQTIAAAQNAAASNKNTSAHQQLVQSCKAVADHIPQLVQGVRGSQAKPEDRSAQLALIIPGSKMVTSAKSSVPTVTDQAAAMQLGQCAKNLATCLAELRTSAQKAHEACGPMEIDSALTAIQTLRSELQDAMQAAMNAQLKPLPGESLEKCAQDLGSTSKSVGSSMAQLLTCAAQGNEHYTGVAARETAQALRTLAQAARGVAASTSDPHAAAAMLDSAQDVMEGSALLIHEAKQALISPGDAESQQRLAQVAKAVSHSLNNCVNCLPGQKDVDMALKSIGEASKKLLIETIPPASRTFQSAQSGLSYTAAELNQSAGDVVHASRGSSSQLAVASGKFSEDFDEFLDAGIEMAGHTQKKDDQVQVIGNLKNISMASSKLLLAAKSLSVDPAAANAKNLLAAAARAVTDSINQLITLCTQQAPGQNECDNALRELEAVRGMLDNPSEPVSDLSYFDCIESVMENSKVLGESMAGISQNCKTGDVPSFGDCVGSASRALCGLTEAAGQASYLVGVSDPNSQAGHQGLVDPIQFAKANQAIQMACQNLVDPGSSPSQVLSSATIVAKHTSALCNACRLASSRTTNPVAKRHFVQSAKEVANSTANLVKTIKALDGDFSDENRGKCRFATAPLIEAVENLTAFASNPEFASIPAQISNEGFDAQEPILQSARSMLDSSTFLLKTARSLVINPKDPPTWSVLAGHSRTVSDSIKALITAIRDKAPGQRECDSSIDNINKCIRDIEQASLAAVSQNLASRDDISLEALQEQLTSTVQEIGYLIDPVSTAARGEASQLGHKVTQLARYFDPLIRASVGVTSKLRDHQQQMTFLDQTKTLAESALQMLYAAKEGGGNPKASHTHDAIAEAAQLMTEAVDDIMVTLNEAASEGGMVGGMVDSIAEAMAKLDEGTPPEPEGSFVDYQTSMVRHSKAIAVTAQEMMTKSVTCPDELGGLASQVTVDYSQLAVQGRLAAYAAEPQEIGFQIKNRVQDLGHGCIFLIQKAGSLQMTPSDGFTKRELIECARAVTEKVSLVLSALQAGNKGTQACITAASAVSGIIADLDTTIMFASAGTLNAEDDESFADHRENILKTAKALVEDTKMLVSGAASGQDRLAQAAKSSAKTITQLTDVVKLGAASIGADDPETQVVLINAVKDVAKALAELISATKCAAGKAADDPSMYQLKGAAKVMVTNVTSLLKTVKAVEDEATRGTRALEATIECIKQELTVFQSRVAPNKTTTPEEFIRMTKGITMATAKAVAAGNSARQEDIIHTANLSRKAISDMLNTCKQAAYHPDVSEEVMNRALTYGSECTTGYIDLLEQVLMKPTADQKQQLAACSKRVAGAVTELIQSAEAMKDGGSEWVDPEDPTVIAETELLGAAASIEAAAKKLEQLKPRAKPKHILHVPPPPPPIMCPSVSVVAVPLAPSYPPPTSLPAPTTGGLLCRALEDALIEIELTRQADESLNFEEQILEAAKSIAAATSALVKSASAAQRELVAQGKVGLIPANAVDDGQWSQGLISAARMVAAATSNLCEAANASVQGHASEEKLICSAKQVAASTAQLLVACKVKADQDSEAMRRLQIAGNAVKKASDNLVRAAQKAAFDKADEDNVVVKTKFVGGIAQIIAAQEEMLRKERELEEARKKLAQIRQQQYKFLPSELREDDN</sequence>
<dbReference type="FunFam" id="1.20.1420.10:FF:000004">
    <property type="entry name" value="Talin 2"/>
    <property type="match status" value="1"/>
</dbReference>
<dbReference type="GO" id="GO:0001726">
    <property type="term" value="C:ruffle"/>
    <property type="evidence" value="ECO:0007669"/>
    <property type="project" value="InterPro"/>
</dbReference>
<dbReference type="InterPro" id="IPR054060">
    <property type="entry name" value="TLN1-like_RS"/>
</dbReference>
<comment type="caution">
    <text evidence="13">The sequence shown here is derived from an EMBL/GenBank/DDBJ whole genome shotgun (WGS) entry which is preliminary data.</text>
</comment>
<dbReference type="GO" id="GO:0005856">
    <property type="term" value="C:cytoskeleton"/>
    <property type="evidence" value="ECO:0007669"/>
    <property type="project" value="UniProtKB-SubCell"/>
</dbReference>
<dbReference type="Pfam" id="PF21692">
    <property type="entry name" value="Talin_R4"/>
    <property type="match status" value="1"/>
</dbReference>
<keyword evidence="14" id="KW-1185">Reference proteome</keyword>
<dbReference type="Pfam" id="PF21896">
    <property type="entry name" value="Talin_IBS2B"/>
    <property type="match status" value="3"/>
</dbReference>
<dbReference type="InterPro" id="IPR015224">
    <property type="entry name" value="Talin_cent"/>
</dbReference>
<dbReference type="Pfam" id="PF25177">
    <property type="entry name" value="Talin_VBS2"/>
    <property type="match status" value="1"/>
</dbReference>
<name>A0AAD9F6I4_DISEL</name>
<keyword evidence="4" id="KW-1003">Cell membrane</keyword>
<dbReference type="FunFam" id="1.20.120.230:FF:000002">
    <property type="entry name" value="Talin 2"/>
    <property type="match status" value="1"/>
</dbReference>
<dbReference type="SMART" id="SM01244">
    <property type="entry name" value="IRS"/>
    <property type="match status" value="1"/>
</dbReference>
<dbReference type="GO" id="GO:0005925">
    <property type="term" value="C:focal adhesion"/>
    <property type="evidence" value="ECO:0007669"/>
    <property type="project" value="UniProtKB-SubCell"/>
</dbReference>
<dbReference type="FunFam" id="3.10.20.90:FF:000066">
    <property type="entry name" value="Talin 1"/>
    <property type="match status" value="1"/>
</dbReference>
<dbReference type="GO" id="GO:0098609">
    <property type="term" value="P:cell-cell adhesion"/>
    <property type="evidence" value="ECO:0007669"/>
    <property type="project" value="TreeGrafter"/>
</dbReference>
<dbReference type="FunFam" id="1.20.120.230:FF:000009">
    <property type="entry name" value="Talin 2"/>
    <property type="match status" value="1"/>
</dbReference>
<organism evidence="13 14">
    <name type="scientific">Dissostichus eleginoides</name>
    <name type="common">Patagonian toothfish</name>
    <name type="synonym">Dissostichus amissus</name>
    <dbReference type="NCBI Taxonomy" id="100907"/>
    <lineage>
        <taxon>Eukaryota</taxon>
        <taxon>Metazoa</taxon>
        <taxon>Chordata</taxon>
        <taxon>Craniata</taxon>
        <taxon>Vertebrata</taxon>
        <taxon>Euteleostomi</taxon>
        <taxon>Actinopterygii</taxon>
        <taxon>Neopterygii</taxon>
        <taxon>Teleostei</taxon>
        <taxon>Neoteleostei</taxon>
        <taxon>Acanthomorphata</taxon>
        <taxon>Eupercaria</taxon>
        <taxon>Perciformes</taxon>
        <taxon>Notothenioidei</taxon>
        <taxon>Nototheniidae</taxon>
        <taxon>Dissostichus</taxon>
    </lineage>
</organism>
<dbReference type="GO" id="GO:0030036">
    <property type="term" value="P:actin cytoskeleton organization"/>
    <property type="evidence" value="ECO:0007669"/>
    <property type="project" value="TreeGrafter"/>
</dbReference>
<dbReference type="SUPFAM" id="SSF50729">
    <property type="entry name" value="PH domain-like"/>
    <property type="match status" value="1"/>
</dbReference>
<feature type="coiled-coil region" evidence="10">
    <location>
        <begin position="943"/>
        <end position="970"/>
    </location>
</feature>
<dbReference type="InterPro" id="IPR000299">
    <property type="entry name" value="FERM_domain"/>
</dbReference>
<dbReference type="PROSITE" id="PS50945">
    <property type="entry name" value="I_LWEQ"/>
    <property type="match status" value="1"/>
</dbReference>
<dbReference type="SUPFAM" id="SSF109885">
    <property type="entry name" value="I/LWEQ domain"/>
    <property type="match status" value="4"/>
</dbReference>
<evidence type="ECO:0000256" key="8">
    <source>
        <dbReference type="ARBA" id="ARBA00023136"/>
    </source>
</evidence>
<feature type="coiled-coil region" evidence="10">
    <location>
        <begin position="2588"/>
        <end position="2615"/>
    </location>
</feature>
<dbReference type="PANTHER" id="PTHR19981">
    <property type="entry name" value="TALIN"/>
    <property type="match status" value="1"/>
</dbReference>
<evidence type="ECO:0000313" key="13">
    <source>
        <dbReference type="EMBL" id="KAK1890812.1"/>
    </source>
</evidence>
<dbReference type="Pfam" id="PF02174">
    <property type="entry name" value="IRS"/>
    <property type="match status" value="1"/>
</dbReference>
<dbReference type="InterPro" id="IPR015009">
    <property type="entry name" value="Vinculin-bd_dom"/>
</dbReference>
<dbReference type="Pfam" id="PF09141">
    <property type="entry name" value="Talin_middle"/>
    <property type="match status" value="1"/>
</dbReference>
<dbReference type="InterPro" id="IPR019749">
    <property type="entry name" value="Band_41_domain"/>
</dbReference>
<dbReference type="InterPro" id="IPR032425">
    <property type="entry name" value="FERM_f0"/>
</dbReference>
<evidence type="ECO:0000256" key="3">
    <source>
        <dbReference type="ARBA" id="ARBA00004413"/>
    </source>
</evidence>
<dbReference type="Proteomes" id="UP001228049">
    <property type="component" value="Unassembled WGS sequence"/>
</dbReference>
<evidence type="ECO:0000256" key="4">
    <source>
        <dbReference type="ARBA" id="ARBA00022475"/>
    </source>
</evidence>
<dbReference type="InterPro" id="IPR019748">
    <property type="entry name" value="FERM_central"/>
</dbReference>
<dbReference type="FunFam" id="1.20.1420.10:FF:000007">
    <property type="entry name" value="Talin 2"/>
    <property type="match status" value="1"/>
</dbReference>
<dbReference type="SMART" id="SM00295">
    <property type="entry name" value="B41"/>
    <property type="match status" value="1"/>
</dbReference>
<dbReference type="Pfam" id="PF01608">
    <property type="entry name" value="I_LWEQ"/>
    <property type="match status" value="1"/>
</dbReference>
<feature type="domain" description="FERM" evidence="11">
    <location>
        <begin position="125"/>
        <end position="443"/>
    </location>
</feature>
<dbReference type="Pfam" id="PF21865">
    <property type="entry name" value="TLN1-like_RS"/>
    <property type="match status" value="3"/>
</dbReference>
<dbReference type="PANTHER" id="PTHR19981:SF34">
    <property type="entry name" value="TALIN-2"/>
    <property type="match status" value="1"/>
</dbReference>
<proteinExistence type="predicted"/>
<dbReference type="FunFam" id="1.20.1420.10:FF:000002">
    <property type="entry name" value="Talin 2"/>
    <property type="match status" value="1"/>
</dbReference>
<evidence type="ECO:0000259" key="12">
    <source>
        <dbReference type="PROSITE" id="PS50945"/>
    </source>
</evidence>
<dbReference type="FunFam" id="1.20.120.230:FF:000004">
    <property type="entry name" value="Talin 2"/>
    <property type="match status" value="1"/>
</dbReference>
<dbReference type="InterPro" id="IPR036476">
    <property type="entry name" value="Talin_cent_sf"/>
</dbReference>
<dbReference type="EMBL" id="JASDAP010000015">
    <property type="protein sequence ID" value="KAK1890812.1"/>
    <property type="molecule type" value="Genomic_DNA"/>
</dbReference>
<dbReference type="SUPFAM" id="SSF109880">
    <property type="entry name" value="A middle domain of Talin 1"/>
    <property type="match status" value="1"/>
</dbReference>
<evidence type="ECO:0000259" key="11">
    <source>
        <dbReference type="PROSITE" id="PS50057"/>
    </source>
</evidence>
<evidence type="ECO:0000313" key="14">
    <source>
        <dbReference type="Proteomes" id="UP001228049"/>
    </source>
</evidence>
<evidence type="ECO:0000256" key="9">
    <source>
        <dbReference type="ARBA" id="ARBA00023212"/>
    </source>
</evidence>
<dbReference type="SMART" id="SM00307">
    <property type="entry name" value="ILWEQ"/>
    <property type="match status" value="1"/>
</dbReference>
<dbReference type="FunFam" id="1.20.1420.10:FF:000005">
    <property type="entry name" value="Talin 2"/>
    <property type="match status" value="1"/>
</dbReference>
<dbReference type="FunFam" id="1.20.1410.10:FF:000001">
    <property type="entry name" value="Talin 2"/>
    <property type="match status" value="1"/>
</dbReference>
<keyword evidence="8" id="KW-0472">Membrane</keyword>
<dbReference type="SUPFAM" id="SSF47031">
    <property type="entry name" value="Second domain of FERM"/>
    <property type="match status" value="1"/>
</dbReference>
<dbReference type="GO" id="GO:0005737">
    <property type="term" value="C:cytoplasm"/>
    <property type="evidence" value="ECO:0007669"/>
    <property type="project" value="TreeGrafter"/>
</dbReference>
<dbReference type="Gene3D" id="1.20.1420.10">
    <property type="entry name" value="Talin, central domain"/>
    <property type="match status" value="7"/>
</dbReference>
<keyword evidence="7" id="KW-0965">Cell junction</keyword>
<evidence type="ECO:0000256" key="5">
    <source>
        <dbReference type="ARBA" id="ARBA00022490"/>
    </source>
</evidence>
<comment type="subcellular location">
    <subcellularLocation>
        <location evidence="2">Cell junction</location>
        <location evidence="2">Focal adhesion</location>
    </subcellularLocation>
    <subcellularLocation>
        <location evidence="3">Cell membrane</location>
        <topology evidence="3">Peripheral membrane protein</topology>
        <orientation evidence="3">Cytoplasmic side</orientation>
    </subcellularLocation>
    <subcellularLocation>
        <location evidence="1">Cytoplasm</location>
        <location evidence="1">Cytoskeleton</location>
    </subcellularLocation>
</comment>
<dbReference type="Gene3D" id="2.30.29.30">
    <property type="entry name" value="Pleckstrin-homology domain (PH domain)/Phosphotyrosine-binding domain (PTB)"/>
    <property type="match status" value="1"/>
</dbReference>
<reference evidence="13" key="1">
    <citation type="submission" date="2023-04" db="EMBL/GenBank/DDBJ databases">
        <title>Chromosome-level genome of Chaenocephalus aceratus.</title>
        <authorList>
            <person name="Park H."/>
        </authorList>
    </citation>
    <scope>NUCLEOTIDE SEQUENCE</scope>
    <source>
        <strain evidence="13">DE</strain>
        <tissue evidence="13">Muscle</tissue>
    </source>
</reference>
<dbReference type="InterPro" id="IPR036723">
    <property type="entry name" value="Alpha-catenin/vinculin-like_sf"/>
</dbReference>
<dbReference type="FunFam" id="2.30.29.30:FF:000028">
    <property type="entry name" value="Talin 2"/>
    <property type="match status" value="1"/>
</dbReference>
<evidence type="ECO:0000256" key="6">
    <source>
        <dbReference type="ARBA" id="ARBA00022553"/>
    </source>
</evidence>
<dbReference type="InterPro" id="IPR054082">
    <property type="entry name" value="Talin_IBS2B"/>
</dbReference>
<dbReference type="Gene3D" id="1.20.1410.10">
    <property type="entry name" value="I/LWEQ domain"/>
    <property type="match status" value="2"/>
</dbReference>
<evidence type="ECO:0000256" key="10">
    <source>
        <dbReference type="SAM" id="Coils"/>
    </source>
</evidence>
<dbReference type="GO" id="GO:0005886">
    <property type="term" value="C:plasma membrane"/>
    <property type="evidence" value="ECO:0007669"/>
    <property type="project" value="UniProtKB-SubCell"/>
</dbReference>
<dbReference type="FunFam" id="1.20.1420.10:FF:000001">
    <property type="entry name" value="Talin 2"/>
    <property type="match status" value="1"/>
</dbReference>
<dbReference type="FunFam" id="1.20.120.230:FF:000005">
    <property type="entry name" value="Talin 1"/>
    <property type="match status" value="1"/>
</dbReference>
<dbReference type="InterPro" id="IPR035963">
    <property type="entry name" value="FERM_2"/>
</dbReference>
<dbReference type="FunFam" id="1.20.120.230:FF:000003">
    <property type="entry name" value="Talin 2"/>
    <property type="match status" value="1"/>
</dbReference>
<dbReference type="Gene3D" id="3.10.20.90">
    <property type="entry name" value="Phosphatidylinositol 3-kinase Catalytic Subunit, Chain A, domain 1"/>
    <property type="match status" value="2"/>
</dbReference>
<dbReference type="CDD" id="cd12150">
    <property type="entry name" value="talin-RS"/>
    <property type="match status" value="1"/>
</dbReference>
<dbReference type="CDD" id="cd17174">
    <property type="entry name" value="FERM_F1_TLN2"/>
    <property type="match status" value="1"/>
</dbReference>
<protein>
    <submittedName>
        <fullName evidence="13">Talin-2</fullName>
    </submittedName>
</protein>
<dbReference type="FunFam" id="1.20.1420.10:FF:000006">
    <property type="entry name" value="Talin 2"/>
    <property type="match status" value="1"/>
</dbReference>
<keyword evidence="6" id="KW-0597">Phosphoprotein</keyword>
<dbReference type="InterPro" id="IPR049108">
    <property type="entry name" value="Talin_R4"/>
</dbReference>
<evidence type="ECO:0000256" key="1">
    <source>
        <dbReference type="ARBA" id="ARBA00004245"/>
    </source>
</evidence>
<dbReference type="InterPro" id="IPR002404">
    <property type="entry name" value="IRS_PTB"/>
</dbReference>
<dbReference type="InterPro" id="IPR037438">
    <property type="entry name" value="Talin1/2-RS"/>
</dbReference>
<dbReference type="InterPro" id="IPR035964">
    <property type="entry name" value="I/LWEQ_dom_sf"/>
</dbReference>
<dbReference type="PROSITE" id="PS50057">
    <property type="entry name" value="FERM_3"/>
    <property type="match status" value="1"/>
</dbReference>
<dbReference type="Pfam" id="PF08913">
    <property type="entry name" value="VBS"/>
    <property type="match status" value="1"/>
</dbReference>
<keyword evidence="10" id="KW-0175">Coiled coil</keyword>
<dbReference type="InterPro" id="IPR011993">
    <property type="entry name" value="PH-like_dom_sf"/>
</dbReference>
<gene>
    <name evidence="13" type="ORF">KUDE01_009643</name>
</gene>
<dbReference type="CDD" id="cd14473">
    <property type="entry name" value="FERM_B-lobe"/>
    <property type="match status" value="1"/>
</dbReference>